<dbReference type="KEGG" id="bna:106348455"/>
<evidence type="ECO:0000256" key="1">
    <source>
        <dbReference type="ARBA" id="ARBA00000900"/>
    </source>
</evidence>
<evidence type="ECO:0000313" key="16">
    <source>
        <dbReference type="EMBL" id="CDY33085.1"/>
    </source>
</evidence>
<name>A0A078H3A1_BRANA</name>
<feature type="transmembrane region" description="Helical" evidence="14">
    <location>
        <begin position="12"/>
        <end position="34"/>
    </location>
</feature>
<dbReference type="GO" id="GO:0009507">
    <property type="term" value="C:chloroplast"/>
    <property type="evidence" value="ECO:0000318"/>
    <property type="project" value="GO_Central"/>
</dbReference>
<dbReference type="InterPro" id="IPR044247">
    <property type="entry name" value="SPL2-like"/>
</dbReference>
<dbReference type="OrthoDB" id="1711136at2759"/>
<dbReference type="AlphaFoldDB" id="A0A078H3A1"/>
<dbReference type="OMA" id="FVVVNMD"/>
<dbReference type="GO" id="GO:0016020">
    <property type="term" value="C:membrane"/>
    <property type="evidence" value="ECO:0007669"/>
    <property type="project" value="UniProtKB-SubCell"/>
</dbReference>
<dbReference type="PROSITE" id="PS50089">
    <property type="entry name" value="ZF_RING_2"/>
    <property type="match status" value="1"/>
</dbReference>
<evidence type="ECO:0000256" key="3">
    <source>
        <dbReference type="ARBA" id="ARBA00012483"/>
    </source>
</evidence>
<dbReference type="CDD" id="cd23145">
    <property type="entry name" value="RING-HC_SPL2-like"/>
    <property type="match status" value="1"/>
</dbReference>
<organism evidence="16 17">
    <name type="scientific">Brassica napus</name>
    <name type="common">Rape</name>
    <dbReference type="NCBI Taxonomy" id="3708"/>
    <lineage>
        <taxon>Eukaryota</taxon>
        <taxon>Viridiplantae</taxon>
        <taxon>Streptophyta</taxon>
        <taxon>Embryophyta</taxon>
        <taxon>Tracheophyta</taxon>
        <taxon>Spermatophyta</taxon>
        <taxon>Magnoliopsida</taxon>
        <taxon>eudicotyledons</taxon>
        <taxon>Gunneridae</taxon>
        <taxon>Pentapetalae</taxon>
        <taxon>rosids</taxon>
        <taxon>malvids</taxon>
        <taxon>Brassicales</taxon>
        <taxon>Brassicaceae</taxon>
        <taxon>Brassiceae</taxon>
        <taxon>Brassica</taxon>
    </lineage>
</organism>
<keyword evidence="11 14" id="KW-0472">Membrane</keyword>
<dbReference type="GO" id="GO:0016567">
    <property type="term" value="P:protein ubiquitination"/>
    <property type="evidence" value="ECO:0007669"/>
    <property type="project" value="InterPro"/>
</dbReference>
<dbReference type="STRING" id="3708.A0A078H3A1"/>
<evidence type="ECO:0000256" key="11">
    <source>
        <dbReference type="ARBA" id="ARBA00023136"/>
    </source>
</evidence>
<evidence type="ECO:0000256" key="4">
    <source>
        <dbReference type="ARBA" id="ARBA00022679"/>
    </source>
</evidence>
<keyword evidence="5 14" id="KW-0812">Transmembrane</keyword>
<evidence type="ECO:0000259" key="15">
    <source>
        <dbReference type="PROSITE" id="PS50089"/>
    </source>
</evidence>
<dbReference type="GO" id="GO:0008270">
    <property type="term" value="F:zinc ion binding"/>
    <property type="evidence" value="ECO:0007669"/>
    <property type="project" value="UniProtKB-KW"/>
</dbReference>
<evidence type="ECO:0000313" key="17">
    <source>
        <dbReference type="Proteomes" id="UP000028999"/>
    </source>
</evidence>
<feature type="domain" description="RING-type" evidence="15">
    <location>
        <begin position="339"/>
        <end position="378"/>
    </location>
</feature>
<evidence type="ECO:0000256" key="13">
    <source>
        <dbReference type="SAM" id="MobiDB-lite"/>
    </source>
</evidence>
<keyword evidence="8" id="KW-0833">Ubl conjugation pathway</keyword>
<dbReference type="EC" id="2.3.2.27" evidence="3"/>
<feature type="region of interest" description="Disordered" evidence="13">
    <location>
        <begin position="302"/>
        <end position="330"/>
    </location>
</feature>
<feature type="compositionally biased region" description="Basic and acidic residues" evidence="13">
    <location>
        <begin position="305"/>
        <end position="318"/>
    </location>
</feature>
<dbReference type="PANTHER" id="PTHR47355:SF4">
    <property type="entry name" value="RING-TYPE E3 UBIQUITIN TRANSFERASE"/>
    <property type="match status" value="1"/>
</dbReference>
<keyword evidence="9" id="KW-0862">Zinc</keyword>
<keyword evidence="7 12" id="KW-0863">Zinc-finger</keyword>
<dbReference type="GO" id="GO:0061630">
    <property type="term" value="F:ubiquitin protein ligase activity"/>
    <property type="evidence" value="ECO:0007669"/>
    <property type="project" value="UniProtKB-EC"/>
</dbReference>
<dbReference type="PaxDb" id="3708-A0A078H3A1"/>
<comment type="catalytic activity">
    <reaction evidence="1">
        <text>S-ubiquitinyl-[E2 ubiquitin-conjugating enzyme]-L-cysteine + [acceptor protein]-L-lysine = [E2 ubiquitin-conjugating enzyme]-L-cysteine + N(6)-ubiquitinyl-[acceptor protein]-L-lysine.</text>
        <dbReference type="EC" id="2.3.2.27"/>
    </reaction>
</comment>
<dbReference type="Pfam" id="PF13920">
    <property type="entry name" value="zf-C3HC4_3"/>
    <property type="match status" value="1"/>
</dbReference>
<dbReference type="InterPro" id="IPR022170">
    <property type="entry name" value="MUL1-like"/>
</dbReference>
<sequence>MSSPDRSAVFPLLIDIALSFDGAILGVTLALGAVRAAFKYASTSAALKKIKDAPEVSVSDLRSLIRASDDQSETSDDQERIVVVRGTVKAKVTGGEGSNKKKNNVLTSQETGDKALIIHRSQTYVYSGWKTLFQLTNGHRFLLERSLPKQGADFMRMVPFVIVDNTQPSQSSFLVVNMDGARQPLPLTTVYNRLQPINSSPYAFLQALFFPEYPVGLIDVEKILPPGRDLTAVGICSFNNGVPEIKSCQHLPYFLSEMTKDKMILDLAETTSVIFWGGIIMGCLSAGILGFAAARAWNRWKQRHREREQQQRPDEQRPEQPMVADETEDEDEIPDGALCVICVTRRRVPAFIPCGHVVCCRQCASTVEREVNPKCPVCLQSIRGSMRVYYS</sequence>
<evidence type="ECO:0000256" key="12">
    <source>
        <dbReference type="PROSITE-ProRule" id="PRU00175"/>
    </source>
</evidence>
<evidence type="ECO:0000256" key="7">
    <source>
        <dbReference type="ARBA" id="ARBA00022771"/>
    </source>
</evidence>
<keyword evidence="10 14" id="KW-1133">Transmembrane helix</keyword>
<dbReference type="EMBL" id="LK032305">
    <property type="protein sequence ID" value="CDY33085.1"/>
    <property type="molecule type" value="Genomic_DNA"/>
</dbReference>
<evidence type="ECO:0000256" key="14">
    <source>
        <dbReference type="SAM" id="Phobius"/>
    </source>
</evidence>
<dbReference type="Proteomes" id="UP000028999">
    <property type="component" value="Unassembled WGS sequence"/>
</dbReference>
<dbReference type="Gene3D" id="3.30.40.10">
    <property type="entry name" value="Zinc/RING finger domain, C3HC4 (zinc finger)"/>
    <property type="match status" value="1"/>
</dbReference>
<dbReference type="Pfam" id="PF12483">
    <property type="entry name" value="GIDE"/>
    <property type="match status" value="1"/>
</dbReference>
<evidence type="ECO:0000256" key="2">
    <source>
        <dbReference type="ARBA" id="ARBA00004141"/>
    </source>
</evidence>
<evidence type="ECO:0000256" key="10">
    <source>
        <dbReference type="ARBA" id="ARBA00022989"/>
    </source>
</evidence>
<keyword evidence="17" id="KW-1185">Reference proteome</keyword>
<keyword evidence="6" id="KW-0479">Metal-binding</keyword>
<feature type="transmembrane region" description="Helical" evidence="14">
    <location>
        <begin position="273"/>
        <end position="297"/>
    </location>
</feature>
<evidence type="ECO:0000256" key="8">
    <source>
        <dbReference type="ARBA" id="ARBA00022786"/>
    </source>
</evidence>
<protein>
    <recommendedName>
        <fullName evidence="3">RING-type E3 ubiquitin transferase</fullName>
        <ecNumber evidence="3">2.3.2.27</ecNumber>
    </recommendedName>
</protein>
<accession>A0A078H3A1</accession>
<evidence type="ECO:0000256" key="6">
    <source>
        <dbReference type="ARBA" id="ARBA00022723"/>
    </source>
</evidence>
<dbReference type="InterPro" id="IPR013083">
    <property type="entry name" value="Znf_RING/FYVE/PHD"/>
</dbReference>
<dbReference type="InterPro" id="IPR001841">
    <property type="entry name" value="Znf_RING"/>
</dbReference>
<proteinExistence type="predicted"/>
<dbReference type="Gramene" id="CDY33085">
    <property type="protein sequence ID" value="CDY33085"/>
    <property type="gene ID" value="GSBRNA2T00053730001"/>
</dbReference>
<comment type="subcellular location">
    <subcellularLocation>
        <location evidence="2">Membrane</location>
        <topology evidence="2">Multi-pass membrane protein</topology>
    </subcellularLocation>
</comment>
<keyword evidence="4" id="KW-0808">Transferase</keyword>
<gene>
    <name evidence="16" type="primary">BnaC06g06940D</name>
    <name evidence="16" type="ORF">GSBRNA2T00053730001</name>
</gene>
<evidence type="ECO:0000256" key="5">
    <source>
        <dbReference type="ARBA" id="ARBA00022692"/>
    </source>
</evidence>
<reference evidence="16 17" key="1">
    <citation type="journal article" date="2014" name="Science">
        <title>Plant genetics. Early allopolyploid evolution in the post-Neolithic Brassica napus oilseed genome.</title>
        <authorList>
            <person name="Chalhoub B."/>
            <person name="Denoeud F."/>
            <person name="Liu S."/>
            <person name="Parkin I.A."/>
            <person name="Tang H."/>
            <person name="Wang X."/>
            <person name="Chiquet J."/>
            <person name="Belcram H."/>
            <person name="Tong C."/>
            <person name="Samans B."/>
            <person name="Correa M."/>
            <person name="Da Silva C."/>
            <person name="Just J."/>
            <person name="Falentin C."/>
            <person name="Koh C.S."/>
            <person name="Le Clainche I."/>
            <person name="Bernard M."/>
            <person name="Bento P."/>
            <person name="Noel B."/>
            <person name="Labadie K."/>
            <person name="Alberti A."/>
            <person name="Charles M."/>
            <person name="Arnaud D."/>
            <person name="Guo H."/>
            <person name="Daviaud C."/>
            <person name="Alamery S."/>
            <person name="Jabbari K."/>
            <person name="Zhao M."/>
            <person name="Edger P.P."/>
            <person name="Chelaifa H."/>
            <person name="Tack D."/>
            <person name="Lassalle G."/>
            <person name="Mestiri I."/>
            <person name="Schnel N."/>
            <person name="Le Paslier M.C."/>
            <person name="Fan G."/>
            <person name="Renault V."/>
            <person name="Bayer P.E."/>
            <person name="Golicz A.A."/>
            <person name="Manoli S."/>
            <person name="Lee T.H."/>
            <person name="Thi V.H."/>
            <person name="Chalabi S."/>
            <person name="Hu Q."/>
            <person name="Fan C."/>
            <person name="Tollenaere R."/>
            <person name="Lu Y."/>
            <person name="Battail C."/>
            <person name="Shen J."/>
            <person name="Sidebottom C.H."/>
            <person name="Wang X."/>
            <person name="Canaguier A."/>
            <person name="Chauveau A."/>
            <person name="Berard A."/>
            <person name="Deniot G."/>
            <person name="Guan M."/>
            <person name="Liu Z."/>
            <person name="Sun F."/>
            <person name="Lim Y.P."/>
            <person name="Lyons E."/>
            <person name="Town C.D."/>
            <person name="Bancroft I."/>
            <person name="Wang X."/>
            <person name="Meng J."/>
            <person name="Ma J."/>
            <person name="Pires J.C."/>
            <person name="King G.J."/>
            <person name="Brunel D."/>
            <person name="Delourme R."/>
            <person name="Renard M."/>
            <person name="Aury J.M."/>
            <person name="Adams K.L."/>
            <person name="Batley J."/>
            <person name="Snowdon R.J."/>
            <person name="Tost J."/>
            <person name="Edwards D."/>
            <person name="Zhou Y."/>
            <person name="Hua W."/>
            <person name="Sharpe A.G."/>
            <person name="Paterson A.H."/>
            <person name="Guan C."/>
            <person name="Wincker P."/>
        </authorList>
    </citation>
    <scope>NUCLEOTIDE SEQUENCE [LARGE SCALE GENOMIC DNA]</scope>
    <source>
        <strain evidence="17">cv. Darmor-bzh</strain>
    </source>
</reference>
<dbReference type="SUPFAM" id="SSF57850">
    <property type="entry name" value="RING/U-box"/>
    <property type="match status" value="1"/>
</dbReference>
<dbReference type="PANTHER" id="PTHR47355">
    <property type="entry name" value="E3 UBIQUITIN-PROTEIN LIGASE SPL2"/>
    <property type="match status" value="1"/>
</dbReference>
<evidence type="ECO:0000256" key="9">
    <source>
        <dbReference type="ARBA" id="ARBA00022833"/>
    </source>
</evidence>
<dbReference type="SMART" id="SM00184">
    <property type="entry name" value="RING"/>
    <property type="match status" value="1"/>
</dbReference>